<feature type="compositionally biased region" description="Low complexity" evidence="2">
    <location>
        <begin position="129"/>
        <end position="138"/>
    </location>
</feature>
<reference evidence="3 4" key="1">
    <citation type="submission" date="2023-03" db="EMBL/GenBank/DDBJ databases">
        <title>Genome sequence of Lichtheimia ornata CBS 291.66.</title>
        <authorList>
            <person name="Mohabir J.T."/>
            <person name="Shea T.P."/>
            <person name="Kurbessoian T."/>
            <person name="Berby B."/>
            <person name="Fontaine J."/>
            <person name="Livny J."/>
            <person name="Gnirke A."/>
            <person name="Stajich J.E."/>
            <person name="Cuomo C.A."/>
        </authorList>
    </citation>
    <scope>NUCLEOTIDE SEQUENCE [LARGE SCALE GENOMIC DNA]</scope>
    <source>
        <strain evidence="3">CBS 291.66</strain>
    </source>
</reference>
<keyword evidence="1" id="KW-0175">Coiled coil</keyword>
<proteinExistence type="predicted"/>
<accession>A0AAD7VBP3</accession>
<feature type="region of interest" description="Disordered" evidence="2">
    <location>
        <begin position="89"/>
        <end position="466"/>
    </location>
</feature>
<feature type="compositionally biased region" description="Basic and acidic residues" evidence="2">
    <location>
        <begin position="386"/>
        <end position="407"/>
    </location>
</feature>
<dbReference type="EMBL" id="JARTCD010000006">
    <property type="protein sequence ID" value="KAJ8661890.1"/>
    <property type="molecule type" value="Genomic_DNA"/>
</dbReference>
<feature type="compositionally biased region" description="Basic and acidic residues" evidence="2">
    <location>
        <begin position="414"/>
        <end position="427"/>
    </location>
</feature>
<comment type="caution">
    <text evidence="3">The sequence shown here is derived from an EMBL/GenBank/DDBJ whole genome shotgun (WGS) entry which is preliminary data.</text>
</comment>
<organism evidence="3 4">
    <name type="scientific">Lichtheimia ornata</name>
    <dbReference type="NCBI Taxonomy" id="688661"/>
    <lineage>
        <taxon>Eukaryota</taxon>
        <taxon>Fungi</taxon>
        <taxon>Fungi incertae sedis</taxon>
        <taxon>Mucoromycota</taxon>
        <taxon>Mucoromycotina</taxon>
        <taxon>Mucoromycetes</taxon>
        <taxon>Mucorales</taxon>
        <taxon>Lichtheimiaceae</taxon>
        <taxon>Lichtheimia</taxon>
    </lineage>
</organism>
<dbReference type="Proteomes" id="UP001234581">
    <property type="component" value="Unassembled WGS sequence"/>
</dbReference>
<feature type="compositionally biased region" description="Basic and acidic residues" evidence="2">
    <location>
        <begin position="445"/>
        <end position="466"/>
    </location>
</feature>
<dbReference type="GeneID" id="83209639"/>
<feature type="region of interest" description="Disordered" evidence="2">
    <location>
        <begin position="1"/>
        <end position="38"/>
    </location>
</feature>
<dbReference type="AlphaFoldDB" id="A0AAD7VBP3"/>
<feature type="compositionally biased region" description="Basic and acidic residues" evidence="2">
    <location>
        <begin position="195"/>
        <end position="219"/>
    </location>
</feature>
<feature type="compositionally biased region" description="Low complexity" evidence="2">
    <location>
        <begin position="270"/>
        <end position="284"/>
    </location>
</feature>
<feature type="compositionally biased region" description="Acidic residues" evidence="2">
    <location>
        <begin position="369"/>
        <end position="379"/>
    </location>
</feature>
<keyword evidence="4" id="KW-1185">Reference proteome</keyword>
<evidence type="ECO:0000256" key="1">
    <source>
        <dbReference type="SAM" id="Coils"/>
    </source>
</evidence>
<dbReference type="RefSeq" id="XP_058346803.1">
    <property type="nucleotide sequence ID" value="XM_058482305.1"/>
</dbReference>
<gene>
    <name evidence="3" type="ORF">O0I10_002221</name>
</gene>
<feature type="compositionally biased region" description="Basic residues" evidence="2">
    <location>
        <begin position="12"/>
        <end position="26"/>
    </location>
</feature>
<feature type="coiled-coil region" evidence="1">
    <location>
        <begin position="594"/>
        <end position="631"/>
    </location>
</feature>
<name>A0AAD7VBP3_9FUNG</name>
<evidence type="ECO:0000313" key="4">
    <source>
        <dbReference type="Proteomes" id="UP001234581"/>
    </source>
</evidence>
<protein>
    <submittedName>
        <fullName evidence="3">Uncharacterized protein</fullName>
    </submittedName>
</protein>
<evidence type="ECO:0000313" key="3">
    <source>
        <dbReference type="EMBL" id="KAJ8661890.1"/>
    </source>
</evidence>
<feature type="compositionally biased region" description="Polar residues" evidence="2">
    <location>
        <begin position="344"/>
        <end position="353"/>
    </location>
</feature>
<evidence type="ECO:0000256" key="2">
    <source>
        <dbReference type="SAM" id="MobiDB-lite"/>
    </source>
</evidence>
<feature type="compositionally biased region" description="Polar residues" evidence="2">
    <location>
        <begin position="257"/>
        <end position="269"/>
    </location>
</feature>
<feature type="compositionally biased region" description="Polar residues" evidence="2">
    <location>
        <begin position="114"/>
        <end position="124"/>
    </location>
</feature>
<feature type="compositionally biased region" description="Polar residues" evidence="2">
    <location>
        <begin position="222"/>
        <end position="232"/>
    </location>
</feature>
<sequence length="639" mass="72555">MFTENEEPLQLSHKRSERYRERHRGPRPLQSLTPNQLPPLVILRAEEYRRQHPERTFVSHKRKHTADFAVQVDKEDTRIYDENYTSKIPRIDKTDGKSITNDLTTKEQHMRRPSSASIRSQGSRHTLLPASGSSQQQPQSPPPTPPRPHESLQQQRPSTPSPPLRSPQQQLQAKQPSNHVVPHKRKHTTGFAVYVDKEDTHIHDGNDDNKTPLIDKKDGVSITENLATKEQGSPSPPQLQSPQQQSQSPPPSQSPQAPITDNLATKQLESSSSPPARSPQQQSQSPPPPPSQSPQAPITDNLPTKEPESSSPPSSKLPQQQSQSPPPPPQSSQVLITEDLVTKEPQQQPQSNKSDNHRDKASEMGGIPDDVDFEIDFDFGDMGGSMHDEQEDRPIETINRRESRAHDLTNNGEQEDRPVSKINRRDSTPVQSKARASAHDDEDGDRAIERTHPVHKEDKATSDEPDVDQHEILERVIERLADQKVLLLNPDTIRSTEMIKDKLHDAMLGTTVRITQQKALAQLNFVDQVLEMIQIAVANATSIQDEMLQAYLEMFQNYVVGPLGDHIRNMKDQKKSETRLRRIRHQKNAVRVKMLSEQKQANKIRQEVKQLEDMRKKIQKQQESYMELKDFLNALDNMS</sequence>
<feature type="compositionally biased region" description="Low complexity" evidence="2">
    <location>
        <begin position="309"/>
        <end position="323"/>
    </location>
</feature>